<feature type="domain" description="HTH tetR-type" evidence="3">
    <location>
        <begin position="34"/>
        <end position="94"/>
    </location>
</feature>
<protein>
    <submittedName>
        <fullName evidence="4">Regulatory protein, tetR family</fullName>
    </submittedName>
</protein>
<keyword evidence="1 2" id="KW-0238">DNA-binding</keyword>
<evidence type="ECO:0000256" key="2">
    <source>
        <dbReference type="PROSITE-ProRule" id="PRU00335"/>
    </source>
</evidence>
<dbReference type="InterPro" id="IPR001647">
    <property type="entry name" value="HTH_TetR"/>
</dbReference>
<evidence type="ECO:0000313" key="4">
    <source>
        <dbReference type="EMBL" id="SEL62185.1"/>
    </source>
</evidence>
<proteinExistence type="predicted"/>
<dbReference type="Pfam" id="PF00440">
    <property type="entry name" value="TetR_N"/>
    <property type="match status" value="1"/>
</dbReference>
<gene>
    <name evidence="4" type="ORF">SAMN05414137_110250</name>
</gene>
<dbReference type="GO" id="GO:0000976">
    <property type="term" value="F:transcription cis-regulatory region binding"/>
    <property type="evidence" value="ECO:0007669"/>
    <property type="project" value="TreeGrafter"/>
</dbReference>
<dbReference type="InterPro" id="IPR009057">
    <property type="entry name" value="Homeodomain-like_sf"/>
</dbReference>
<evidence type="ECO:0000256" key="1">
    <source>
        <dbReference type="ARBA" id="ARBA00023125"/>
    </source>
</evidence>
<dbReference type="eggNOG" id="COG1309">
    <property type="taxonomic scope" value="Bacteria"/>
</dbReference>
<dbReference type="Proteomes" id="UP000183015">
    <property type="component" value="Unassembled WGS sequence"/>
</dbReference>
<dbReference type="Gene3D" id="1.10.357.10">
    <property type="entry name" value="Tetracycline Repressor, domain 2"/>
    <property type="match status" value="1"/>
</dbReference>
<dbReference type="PRINTS" id="PR00455">
    <property type="entry name" value="HTHTETR"/>
</dbReference>
<dbReference type="PANTHER" id="PTHR30055:SF226">
    <property type="entry name" value="HTH-TYPE TRANSCRIPTIONAL REGULATOR PKSA"/>
    <property type="match status" value="1"/>
</dbReference>
<sequence length="215" mass="22395">MGTPRPQTGVVAGSASYTGRMPRISAASVADHRAQQRQALLVAARELLEEGDASAVTFAAVAARAGLARNSLYKYFADRGALLAEVVREVTPRWTARIDAELAQAPDARGRVAAYVRAQCALAHEGEHRVARALAEDGDAVVLRAGAAEAHRAILEPLVATLRDLGDDTPLRTALLLQGLVNAAVTALDAGEPYPDVTERAVAMALGALDAAVSG</sequence>
<evidence type="ECO:0000259" key="3">
    <source>
        <dbReference type="PROSITE" id="PS50977"/>
    </source>
</evidence>
<dbReference type="PANTHER" id="PTHR30055">
    <property type="entry name" value="HTH-TYPE TRANSCRIPTIONAL REGULATOR RUTR"/>
    <property type="match status" value="1"/>
</dbReference>
<feature type="DNA-binding region" description="H-T-H motif" evidence="2">
    <location>
        <begin position="57"/>
        <end position="76"/>
    </location>
</feature>
<evidence type="ECO:0000313" key="5">
    <source>
        <dbReference type="Proteomes" id="UP000183015"/>
    </source>
</evidence>
<accession>A0A1H7RPU7</accession>
<dbReference type="SUPFAM" id="SSF46689">
    <property type="entry name" value="Homeodomain-like"/>
    <property type="match status" value="1"/>
</dbReference>
<dbReference type="STRING" id="235985.SAMN05414137_110250"/>
<organism evidence="4 5">
    <name type="scientific">Streptacidiphilus jiangxiensis</name>
    <dbReference type="NCBI Taxonomy" id="235985"/>
    <lineage>
        <taxon>Bacteria</taxon>
        <taxon>Bacillati</taxon>
        <taxon>Actinomycetota</taxon>
        <taxon>Actinomycetes</taxon>
        <taxon>Kitasatosporales</taxon>
        <taxon>Streptomycetaceae</taxon>
        <taxon>Streptacidiphilus</taxon>
    </lineage>
</organism>
<dbReference type="InterPro" id="IPR050109">
    <property type="entry name" value="HTH-type_TetR-like_transc_reg"/>
</dbReference>
<keyword evidence="5" id="KW-1185">Reference proteome</keyword>
<name>A0A1H7RPU7_STRJI</name>
<dbReference type="PROSITE" id="PS50977">
    <property type="entry name" value="HTH_TETR_2"/>
    <property type="match status" value="1"/>
</dbReference>
<reference evidence="5" key="1">
    <citation type="submission" date="2016-10" db="EMBL/GenBank/DDBJ databases">
        <authorList>
            <person name="Varghese N."/>
        </authorList>
    </citation>
    <scope>NUCLEOTIDE SEQUENCE [LARGE SCALE GENOMIC DNA]</scope>
    <source>
        <strain evidence="5">DSM 45096 / BCRC 16803 / CGMCC 4.1857 / CIP 109030 / JCM 12277 / KCTC 19219 / NBRC 100920 / 33214</strain>
    </source>
</reference>
<dbReference type="GO" id="GO:0003700">
    <property type="term" value="F:DNA-binding transcription factor activity"/>
    <property type="evidence" value="ECO:0007669"/>
    <property type="project" value="TreeGrafter"/>
</dbReference>
<dbReference type="AlphaFoldDB" id="A0A1H7RPU7"/>
<dbReference type="EMBL" id="FOAZ01000010">
    <property type="protein sequence ID" value="SEL62185.1"/>
    <property type="molecule type" value="Genomic_DNA"/>
</dbReference>